<dbReference type="PROSITE" id="PS51201">
    <property type="entry name" value="RCK_N"/>
    <property type="match status" value="1"/>
</dbReference>
<evidence type="ECO:0000313" key="10">
    <source>
        <dbReference type="EMBL" id="QJW94560.1"/>
    </source>
</evidence>
<dbReference type="InterPro" id="IPR036291">
    <property type="entry name" value="NAD(P)-bd_dom_sf"/>
</dbReference>
<feature type="region of interest" description="Disordered" evidence="7">
    <location>
        <begin position="560"/>
        <end position="602"/>
    </location>
</feature>
<feature type="transmembrane region" description="Helical" evidence="8">
    <location>
        <begin position="276"/>
        <end position="294"/>
    </location>
</feature>
<organism evidence="10 11">
    <name type="scientific">Frigoriglobus tundricola</name>
    <dbReference type="NCBI Taxonomy" id="2774151"/>
    <lineage>
        <taxon>Bacteria</taxon>
        <taxon>Pseudomonadati</taxon>
        <taxon>Planctomycetota</taxon>
        <taxon>Planctomycetia</taxon>
        <taxon>Gemmatales</taxon>
        <taxon>Gemmataceae</taxon>
        <taxon>Frigoriglobus</taxon>
    </lineage>
</organism>
<comment type="subcellular location">
    <subcellularLocation>
        <location evidence="1">Membrane</location>
        <topology evidence="1">Multi-pass membrane protein</topology>
    </subcellularLocation>
</comment>
<accession>A0A6M5YMJ2</accession>
<dbReference type="AlphaFoldDB" id="A0A6M5YMJ2"/>
<dbReference type="Gene3D" id="3.40.50.720">
    <property type="entry name" value="NAD(P)-binding Rossmann-like Domain"/>
    <property type="match status" value="1"/>
</dbReference>
<dbReference type="Pfam" id="PF00999">
    <property type="entry name" value="Na_H_Exchanger"/>
    <property type="match status" value="1"/>
</dbReference>
<evidence type="ECO:0000256" key="4">
    <source>
        <dbReference type="ARBA" id="ARBA00022692"/>
    </source>
</evidence>
<dbReference type="GO" id="GO:0015297">
    <property type="term" value="F:antiporter activity"/>
    <property type="evidence" value="ECO:0007669"/>
    <property type="project" value="InterPro"/>
</dbReference>
<keyword evidence="3" id="KW-0813">Transport</keyword>
<feature type="domain" description="RCK N-terminal" evidence="9">
    <location>
        <begin position="419"/>
        <end position="536"/>
    </location>
</feature>
<evidence type="ECO:0000256" key="1">
    <source>
        <dbReference type="ARBA" id="ARBA00004141"/>
    </source>
</evidence>
<evidence type="ECO:0000256" key="5">
    <source>
        <dbReference type="ARBA" id="ARBA00022989"/>
    </source>
</evidence>
<reference evidence="11" key="1">
    <citation type="submission" date="2020-05" db="EMBL/GenBank/DDBJ databases">
        <title>Frigoriglobus tundricola gen. nov., sp. nov., a psychrotolerant cellulolytic planctomycete of the family Gemmataceae with two divergent copies of 16S rRNA gene.</title>
        <authorList>
            <person name="Kulichevskaya I.S."/>
            <person name="Ivanova A.A."/>
            <person name="Naumoff D.G."/>
            <person name="Beletsky A.V."/>
            <person name="Rijpstra W.I.C."/>
            <person name="Sinninghe Damste J.S."/>
            <person name="Mardanov A.V."/>
            <person name="Ravin N.V."/>
            <person name="Dedysh S.N."/>
        </authorList>
    </citation>
    <scope>NUCLEOTIDE SEQUENCE [LARGE SCALE GENOMIC DNA]</scope>
    <source>
        <strain evidence="11">PL17</strain>
    </source>
</reference>
<keyword evidence="4 8" id="KW-0812">Transmembrane</keyword>
<evidence type="ECO:0000256" key="2">
    <source>
        <dbReference type="ARBA" id="ARBA00005551"/>
    </source>
</evidence>
<dbReference type="InterPro" id="IPR006153">
    <property type="entry name" value="Cation/H_exchanger_TM"/>
</dbReference>
<gene>
    <name evidence="10" type="ORF">FTUN_2081</name>
</gene>
<feature type="transmembrane region" description="Helical" evidence="8">
    <location>
        <begin position="222"/>
        <end position="239"/>
    </location>
</feature>
<keyword evidence="11" id="KW-1185">Reference proteome</keyword>
<dbReference type="Proteomes" id="UP000503447">
    <property type="component" value="Chromosome"/>
</dbReference>
<dbReference type="GO" id="GO:0006813">
    <property type="term" value="P:potassium ion transport"/>
    <property type="evidence" value="ECO:0007669"/>
    <property type="project" value="InterPro"/>
</dbReference>
<dbReference type="InterPro" id="IPR003148">
    <property type="entry name" value="RCK_N"/>
</dbReference>
<dbReference type="EMBL" id="CP053452">
    <property type="protein sequence ID" value="QJW94560.1"/>
    <property type="molecule type" value="Genomic_DNA"/>
</dbReference>
<dbReference type="PANTHER" id="PTHR42751:SF1">
    <property type="entry name" value="CATION_PROTON ANTIPORTER YBAL-RELATED"/>
    <property type="match status" value="1"/>
</dbReference>
<evidence type="ECO:0000313" key="11">
    <source>
        <dbReference type="Proteomes" id="UP000503447"/>
    </source>
</evidence>
<evidence type="ECO:0000256" key="3">
    <source>
        <dbReference type="ARBA" id="ARBA00022448"/>
    </source>
</evidence>
<feature type="transmembrane region" description="Helical" evidence="8">
    <location>
        <begin position="181"/>
        <end position="202"/>
    </location>
</feature>
<sequence>MHGAELITTLTCGLAAALAFGYTTHRLGLSPIVGYLLAGVAVGPHTPGFVADPHIAEQFAEVGVILLMFGVGLHFHVGELLAVRRLAVPGAAAQILGTAALGTGAAAAFGWAWPAAVVFGLSVSVASTVVLTRVLGDRHELHTPLGHIAVGWLVVQDLFAVFVLVLLPPLLGAGGADAGRLAVLVGLAAAKIAALAVAVLVVGGRVVPWLLRHGAASHSRELFTLTVLVVALGIAVGSAELFGVSMALGAFLAGMVVARTDFSLRATADALPMRDAFAVLFFVSVGMLLDPAFLVRSPGLVLAALAVVVIGTPVVTAGAVLLLGRPVRTAVGLGLALGQIGEFSFIVAGLGKALGALPDDGLHAVVAVAIVSISINPLLYRLAGPIDRWIAGSPRLARLRAERNRTAASAGTAEEADPRFRAVVVGYGPVGQTVCRLLRENGIEPTVVEMNLGTVERLRTEGTVAVYGDAAHPDTLAAAGGHKADTLVLSASGLTGAEEVVRLARELNPRVRVLARSAYLRERSRLRGAGADEVYAGEGEVALAMTESILRALGAPPEQIDRERERVRADLFGETAADNRERPSAAAEPRRPARAGELNDDR</sequence>
<dbReference type="Pfam" id="PF02254">
    <property type="entry name" value="TrkA_N"/>
    <property type="match status" value="1"/>
</dbReference>
<evidence type="ECO:0000256" key="8">
    <source>
        <dbReference type="SAM" id="Phobius"/>
    </source>
</evidence>
<dbReference type="GO" id="GO:1902600">
    <property type="term" value="P:proton transmembrane transport"/>
    <property type="evidence" value="ECO:0007669"/>
    <property type="project" value="InterPro"/>
</dbReference>
<dbReference type="SUPFAM" id="SSF51735">
    <property type="entry name" value="NAD(P)-binding Rossmann-fold domains"/>
    <property type="match status" value="1"/>
</dbReference>
<keyword evidence="5 8" id="KW-1133">Transmembrane helix</keyword>
<dbReference type="PANTHER" id="PTHR42751">
    <property type="entry name" value="SODIUM/HYDROGEN EXCHANGER FAMILY/TRKA DOMAIN PROTEIN"/>
    <property type="match status" value="1"/>
</dbReference>
<dbReference type="KEGG" id="ftj:FTUN_2081"/>
<name>A0A6M5YMJ2_9BACT</name>
<evidence type="ECO:0000259" key="9">
    <source>
        <dbReference type="PROSITE" id="PS51201"/>
    </source>
</evidence>
<evidence type="ECO:0000256" key="6">
    <source>
        <dbReference type="ARBA" id="ARBA00023136"/>
    </source>
</evidence>
<proteinExistence type="inferred from homology"/>
<feature type="transmembrane region" description="Helical" evidence="8">
    <location>
        <begin position="62"/>
        <end position="83"/>
    </location>
</feature>
<dbReference type="InterPro" id="IPR038770">
    <property type="entry name" value="Na+/solute_symporter_sf"/>
</dbReference>
<dbReference type="Gene3D" id="1.20.1530.20">
    <property type="match status" value="1"/>
</dbReference>
<feature type="transmembrane region" description="Helical" evidence="8">
    <location>
        <begin position="362"/>
        <end position="380"/>
    </location>
</feature>
<keyword evidence="6 8" id="KW-0472">Membrane</keyword>
<evidence type="ECO:0000256" key="7">
    <source>
        <dbReference type="SAM" id="MobiDB-lite"/>
    </source>
</evidence>
<feature type="transmembrane region" description="Helical" evidence="8">
    <location>
        <begin position="300"/>
        <end position="323"/>
    </location>
</feature>
<feature type="transmembrane region" description="Helical" evidence="8">
    <location>
        <begin position="330"/>
        <end position="350"/>
    </location>
</feature>
<dbReference type="RefSeq" id="WP_171470530.1">
    <property type="nucleotide sequence ID" value="NZ_CP053452.2"/>
</dbReference>
<dbReference type="GO" id="GO:0016020">
    <property type="term" value="C:membrane"/>
    <property type="evidence" value="ECO:0007669"/>
    <property type="project" value="UniProtKB-SubCell"/>
</dbReference>
<feature type="transmembrane region" description="Helical" evidence="8">
    <location>
        <begin position="148"/>
        <end position="169"/>
    </location>
</feature>
<protein>
    <submittedName>
        <fullName evidence="10">Inner membrane protein YbaL, KefB/KefC family</fullName>
    </submittedName>
</protein>
<comment type="similarity">
    <text evidence="2">Belongs to the monovalent cation:proton antiporter 2 (CPA2) transporter (TC 2.A.37) family.</text>
</comment>
<feature type="compositionally biased region" description="Basic and acidic residues" evidence="7">
    <location>
        <begin position="560"/>
        <end position="591"/>
    </location>
</feature>
<feature type="transmembrane region" description="Helical" evidence="8">
    <location>
        <begin position="95"/>
        <end position="113"/>
    </location>
</feature>